<reference evidence="1" key="2">
    <citation type="submission" date="2015-02" db="EMBL/GenBank/DDBJ databases">
        <authorList>
            <person name="Chooi Y.-H."/>
        </authorList>
    </citation>
    <scope>NUCLEOTIDE SEQUENCE</scope>
</reference>
<dbReference type="EMBL" id="KP777769">
    <property type="protein sequence ID" value="ALJ10911.1"/>
    <property type="molecule type" value="mRNA"/>
</dbReference>
<accession>A0A0P0D159</accession>
<evidence type="ECO:0000313" key="1">
    <source>
        <dbReference type="EMBL" id="ALJ10911.1"/>
    </source>
</evidence>
<name>A0A0P0D159_9ARAC</name>
<dbReference type="GO" id="GO:0016301">
    <property type="term" value="F:kinase activity"/>
    <property type="evidence" value="ECO:0007669"/>
    <property type="project" value="UniProtKB-KW"/>
</dbReference>
<reference evidence="1" key="1">
    <citation type="journal article" date="2015" name="PLoS ONE">
        <title>A Comparative Analysis of the Venom Gland Transcriptomes of the Fishing Spiders Dolomedes mizhoanus and Dolomedes sulfurous.</title>
        <authorList>
            <person name="Xu X."/>
            <person name="Wang H."/>
            <person name="Zhang F."/>
            <person name="Hu Z."/>
            <person name="Liang S."/>
            <person name="Liu Z."/>
        </authorList>
    </citation>
    <scope>NUCLEOTIDE SEQUENCE</scope>
</reference>
<sequence>MDYNANIFYLCKYISNQFLRFYASVVDINQLSFVNLNFIYDLFSKL</sequence>
<keyword evidence="1" id="KW-0418">Kinase</keyword>
<proteinExistence type="evidence at transcript level"/>
<keyword evidence="1" id="KW-0808">Transferase</keyword>
<organism evidence="1">
    <name type="scientific">Dolomedes sulfureus</name>
    <dbReference type="NCBI Taxonomy" id="492288"/>
    <lineage>
        <taxon>Eukaryota</taxon>
        <taxon>Metazoa</taxon>
        <taxon>Ecdysozoa</taxon>
        <taxon>Arthropoda</taxon>
        <taxon>Chelicerata</taxon>
        <taxon>Arachnida</taxon>
        <taxon>Araneae</taxon>
        <taxon>Araneomorphae</taxon>
        <taxon>Entelegynae</taxon>
        <taxon>Lycosoidea</taxon>
        <taxon>Pisauridae</taxon>
        <taxon>Dolomedes</taxon>
    </lineage>
</organism>
<dbReference type="AlphaFoldDB" id="A0A0P0D159"/>
<protein>
    <submittedName>
        <fullName evidence="1">Hexokinase II</fullName>
    </submittedName>
</protein>